<dbReference type="AlphaFoldDB" id="A0A067JVZ4"/>
<dbReference type="SMART" id="SM00256">
    <property type="entry name" value="FBOX"/>
    <property type="match status" value="1"/>
</dbReference>
<accession>A0A067JVZ4</accession>
<dbReference type="STRING" id="180498.A0A067JVZ4"/>
<evidence type="ECO:0000313" key="2">
    <source>
        <dbReference type="EMBL" id="KDP23689.1"/>
    </source>
</evidence>
<dbReference type="PANTHER" id="PTHR47123">
    <property type="entry name" value="F-BOX PROTEIN SKIP23"/>
    <property type="match status" value="1"/>
</dbReference>
<protein>
    <recommendedName>
        <fullName evidence="1">F-box domain-containing protein</fullName>
    </recommendedName>
</protein>
<sequence>MRGKKLEISGSCLSELPQEILAQIAESLDNYLDYFRFGAVCKSFRSSVHGFNFQYNSDYRSLKLPLIYFREESLPGYTTIDLKTFYLLRHSPSSESCLVKVQAYPQAKNRLLLPLLDPKTRPLELNLIDFSVSELHKHYFATMYELTGDDEFYSEDTVSKIVVIGRKDELAAMAIYGLEVELAWIRLGDERWTAMNEQDYDDIINYKGQFYAVQGGSGKLIKIDVSSSKAMKVVVPNLLNGSCGCSSEKNLVESGGELLLLDRDMKGNKLRVYKANEEEGKWVEIKSLGDRTVVVKEWRWAFSVCARDLGGSCKSNCVLYVGKDGFEMFNLDDGSYSVLHSTDFPPIFKWLGKN</sequence>
<evidence type="ECO:0000313" key="3">
    <source>
        <dbReference type="Proteomes" id="UP000027138"/>
    </source>
</evidence>
<keyword evidence="3" id="KW-1185">Reference proteome</keyword>
<dbReference type="InterPro" id="IPR036047">
    <property type="entry name" value="F-box-like_dom_sf"/>
</dbReference>
<organism evidence="2 3">
    <name type="scientific">Jatropha curcas</name>
    <name type="common">Barbados nut</name>
    <dbReference type="NCBI Taxonomy" id="180498"/>
    <lineage>
        <taxon>Eukaryota</taxon>
        <taxon>Viridiplantae</taxon>
        <taxon>Streptophyta</taxon>
        <taxon>Embryophyta</taxon>
        <taxon>Tracheophyta</taxon>
        <taxon>Spermatophyta</taxon>
        <taxon>Magnoliopsida</taxon>
        <taxon>eudicotyledons</taxon>
        <taxon>Gunneridae</taxon>
        <taxon>Pentapetalae</taxon>
        <taxon>rosids</taxon>
        <taxon>fabids</taxon>
        <taxon>Malpighiales</taxon>
        <taxon>Euphorbiaceae</taxon>
        <taxon>Crotonoideae</taxon>
        <taxon>Jatropheae</taxon>
        <taxon>Jatropha</taxon>
    </lineage>
</organism>
<dbReference type="PANTHER" id="PTHR47123:SF15">
    <property type="entry name" value="F-BOX PROTEIN SKIP23"/>
    <property type="match status" value="1"/>
</dbReference>
<dbReference type="CDD" id="cd09917">
    <property type="entry name" value="F-box_SF"/>
    <property type="match status" value="1"/>
</dbReference>
<dbReference type="SUPFAM" id="SSF81383">
    <property type="entry name" value="F-box domain"/>
    <property type="match status" value="1"/>
</dbReference>
<dbReference type="Proteomes" id="UP000027138">
    <property type="component" value="Unassembled WGS sequence"/>
</dbReference>
<proteinExistence type="predicted"/>
<dbReference type="Pfam" id="PF03478">
    <property type="entry name" value="Beta-prop_KIB1-4"/>
    <property type="match status" value="1"/>
</dbReference>
<evidence type="ECO:0000259" key="1">
    <source>
        <dbReference type="SMART" id="SM00256"/>
    </source>
</evidence>
<dbReference type="EMBL" id="KK915213">
    <property type="protein sequence ID" value="KDP23689.1"/>
    <property type="molecule type" value="Genomic_DNA"/>
</dbReference>
<dbReference type="InterPro" id="IPR001810">
    <property type="entry name" value="F-box_dom"/>
</dbReference>
<reference evidence="2 3" key="1">
    <citation type="journal article" date="2014" name="PLoS ONE">
        <title>Global Analysis of Gene Expression Profiles in Physic Nut (Jatropha curcas L.) Seedlings Exposed to Salt Stress.</title>
        <authorList>
            <person name="Zhang L."/>
            <person name="Zhang C."/>
            <person name="Wu P."/>
            <person name="Chen Y."/>
            <person name="Li M."/>
            <person name="Jiang H."/>
            <person name="Wu G."/>
        </authorList>
    </citation>
    <scope>NUCLEOTIDE SEQUENCE [LARGE SCALE GENOMIC DNA]</scope>
    <source>
        <strain evidence="3">cv. GZQX0401</strain>
        <tissue evidence="2">Young leaves</tissue>
    </source>
</reference>
<gene>
    <name evidence="2" type="ORF">JCGZ_23522</name>
</gene>
<dbReference type="InterPro" id="IPR005174">
    <property type="entry name" value="KIB1-4_b-propeller"/>
</dbReference>
<dbReference type="InterPro" id="IPR051304">
    <property type="entry name" value="SCF_F-box_domain"/>
</dbReference>
<dbReference type="OrthoDB" id="638130at2759"/>
<dbReference type="Pfam" id="PF00646">
    <property type="entry name" value="F-box"/>
    <property type="match status" value="1"/>
</dbReference>
<name>A0A067JVZ4_JATCU</name>
<feature type="domain" description="F-box" evidence="1">
    <location>
        <begin position="16"/>
        <end position="57"/>
    </location>
</feature>